<reference evidence="3" key="1">
    <citation type="submission" date="2021-03" db="EMBL/GenBank/DDBJ databases">
        <authorList>
            <person name="Bekaert M."/>
        </authorList>
    </citation>
    <scope>NUCLEOTIDE SEQUENCE</scope>
</reference>
<protein>
    <recommendedName>
        <fullName evidence="5">MEGF10_11</fullName>
    </recommendedName>
</protein>
<keyword evidence="2" id="KW-0812">Transmembrane</keyword>
<gene>
    <name evidence="3" type="ORF">MEDL_28384</name>
</gene>
<evidence type="ECO:0000256" key="1">
    <source>
        <dbReference type="SAM" id="MobiDB-lite"/>
    </source>
</evidence>
<dbReference type="EMBL" id="CAJPWZ010001413">
    <property type="protein sequence ID" value="CAG2214539.1"/>
    <property type="molecule type" value="Genomic_DNA"/>
</dbReference>
<organism evidence="3 4">
    <name type="scientific">Mytilus edulis</name>
    <name type="common">Blue mussel</name>
    <dbReference type="NCBI Taxonomy" id="6550"/>
    <lineage>
        <taxon>Eukaryota</taxon>
        <taxon>Metazoa</taxon>
        <taxon>Spiralia</taxon>
        <taxon>Lophotrochozoa</taxon>
        <taxon>Mollusca</taxon>
        <taxon>Bivalvia</taxon>
        <taxon>Autobranchia</taxon>
        <taxon>Pteriomorphia</taxon>
        <taxon>Mytilida</taxon>
        <taxon>Mytiloidea</taxon>
        <taxon>Mytilidae</taxon>
        <taxon>Mytilinae</taxon>
        <taxon>Mytilus</taxon>
    </lineage>
</organism>
<dbReference type="OrthoDB" id="6184428at2759"/>
<accession>A0A8S3S1W7</accession>
<dbReference type="AlphaFoldDB" id="A0A8S3S1W7"/>
<evidence type="ECO:0000256" key="2">
    <source>
        <dbReference type="SAM" id="Phobius"/>
    </source>
</evidence>
<evidence type="ECO:0000313" key="4">
    <source>
        <dbReference type="Proteomes" id="UP000683360"/>
    </source>
</evidence>
<keyword evidence="2" id="KW-1133">Transmembrane helix</keyword>
<feature type="region of interest" description="Disordered" evidence="1">
    <location>
        <begin position="158"/>
        <end position="181"/>
    </location>
</feature>
<comment type="caution">
    <text evidence="3">The sequence shown here is derived from an EMBL/GenBank/DDBJ whole genome shotgun (WGS) entry which is preliminary data.</text>
</comment>
<keyword evidence="4" id="KW-1185">Reference proteome</keyword>
<sequence length="259" mass="29506">MHSSAPGECPIGFTSKSQEYEECKQCPWNLFGHRCAKECHCGEKERCDNVQGCVSLSNSHSTISANVITHDKKETNSETGSSGLLAMFVFILITYICYKRTRKKPALDNEKSQDGDQDSRLEKHLVQWIKDQKNTDENNYEDIDDSLLCDIQFSTNEEKNFDSVEDEDNSTSVKDDGNDGYLNPYQPIISTEVDVHHYDSTKDSVTSSDENQRFSGYLHPYQAPVMNSNEAKYDYTEIEHSDTAITGIQKERVQEDHDE</sequence>
<proteinExistence type="predicted"/>
<evidence type="ECO:0008006" key="5">
    <source>
        <dbReference type="Google" id="ProtNLM"/>
    </source>
</evidence>
<evidence type="ECO:0000313" key="3">
    <source>
        <dbReference type="EMBL" id="CAG2214539.1"/>
    </source>
</evidence>
<name>A0A8S3S1W7_MYTED</name>
<dbReference type="Proteomes" id="UP000683360">
    <property type="component" value="Unassembled WGS sequence"/>
</dbReference>
<keyword evidence="2" id="KW-0472">Membrane</keyword>
<feature type="transmembrane region" description="Helical" evidence="2">
    <location>
        <begin position="80"/>
        <end position="98"/>
    </location>
</feature>